<proteinExistence type="predicted"/>
<feature type="transmembrane region" description="Helical" evidence="1">
    <location>
        <begin position="65"/>
        <end position="85"/>
    </location>
</feature>
<keyword evidence="1" id="KW-0472">Membrane</keyword>
<gene>
    <name evidence="2" type="ORF">H6A19_14625</name>
</gene>
<reference evidence="2 3" key="1">
    <citation type="journal article" date="2021" name="Sci. Rep.">
        <title>The distribution of antibiotic resistance genes in chicken gut microbiota commensals.</title>
        <authorList>
            <person name="Juricova H."/>
            <person name="Matiasovicova J."/>
            <person name="Kubasova T."/>
            <person name="Cejkova D."/>
            <person name="Rychlik I."/>
        </authorList>
    </citation>
    <scope>NUCLEOTIDE SEQUENCE [LARGE SCALE GENOMIC DNA]</scope>
    <source>
        <strain evidence="2 3">An435</strain>
    </source>
</reference>
<evidence type="ECO:0000256" key="1">
    <source>
        <dbReference type="SAM" id="Phobius"/>
    </source>
</evidence>
<comment type="caution">
    <text evidence="2">The sequence shown here is derived from an EMBL/GenBank/DDBJ whole genome shotgun (WGS) entry which is preliminary data.</text>
</comment>
<dbReference type="Pfam" id="PF02325">
    <property type="entry name" value="CCB3_YggT"/>
    <property type="match status" value="1"/>
</dbReference>
<keyword evidence="3" id="KW-1185">Reference proteome</keyword>
<keyword evidence="1" id="KW-1133">Transmembrane helix</keyword>
<dbReference type="RefSeq" id="WP_133016557.1">
    <property type="nucleotide sequence ID" value="NZ_JACJLL010000126.1"/>
</dbReference>
<dbReference type="InterPro" id="IPR003425">
    <property type="entry name" value="CCB3/YggT"/>
</dbReference>
<name>A0ABS2FKL1_9CLOT</name>
<sequence length="86" mass="9792">MIPIGIISSFLYLLFTVLDISILAEVILSYVPNIRESSFYRILVSFNNPILTPFRILQERLFGNMMIDFAPLLAIIVLNFISGILL</sequence>
<dbReference type="EMBL" id="JACJLL010000126">
    <property type="protein sequence ID" value="MBM6820547.1"/>
    <property type="molecule type" value="Genomic_DNA"/>
</dbReference>
<dbReference type="Proteomes" id="UP000767334">
    <property type="component" value="Unassembled WGS sequence"/>
</dbReference>
<keyword evidence="1" id="KW-0812">Transmembrane</keyword>
<accession>A0ABS2FKL1</accession>
<organism evidence="2 3">
    <name type="scientific">Clostridium saudiense</name>
    <dbReference type="NCBI Taxonomy" id="1414720"/>
    <lineage>
        <taxon>Bacteria</taxon>
        <taxon>Bacillati</taxon>
        <taxon>Bacillota</taxon>
        <taxon>Clostridia</taxon>
        <taxon>Eubacteriales</taxon>
        <taxon>Clostridiaceae</taxon>
        <taxon>Clostridium</taxon>
    </lineage>
</organism>
<evidence type="ECO:0000313" key="3">
    <source>
        <dbReference type="Proteomes" id="UP000767334"/>
    </source>
</evidence>
<feature type="transmembrane region" description="Helical" evidence="1">
    <location>
        <begin position="6"/>
        <end position="31"/>
    </location>
</feature>
<evidence type="ECO:0000313" key="2">
    <source>
        <dbReference type="EMBL" id="MBM6820547.1"/>
    </source>
</evidence>
<protein>
    <submittedName>
        <fullName evidence="2">YggT family protein</fullName>
    </submittedName>
</protein>